<evidence type="ECO:0000256" key="10">
    <source>
        <dbReference type="ARBA" id="ARBA00023136"/>
    </source>
</evidence>
<dbReference type="PANTHER" id="PTHR11035">
    <property type="entry name" value="VERY-LONG-CHAIN (3R)-3-HYDROXYACYL-COA DEHYDRATASE"/>
    <property type="match status" value="1"/>
</dbReference>
<dbReference type="EMBL" id="AZGZ01000007">
    <property type="protein sequence ID" value="KZZ93901.1"/>
    <property type="molecule type" value="Genomic_DNA"/>
</dbReference>
<proteinExistence type="inferred from homology"/>
<dbReference type="GO" id="GO:0005789">
    <property type="term" value="C:endoplasmic reticulum membrane"/>
    <property type="evidence" value="ECO:0007669"/>
    <property type="project" value="UniProtKB-SubCell"/>
</dbReference>
<feature type="transmembrane region" description="Helical" evidence="14">
    <location>
        <begin position="147"/>
        <end position="166"/>
    </location>
</feature>
<comment type="similarity">
    <text evidence="3 14">Belongs to the very long-chain fatty acids dehydratase HACD family.</text>
</comment>
<dbReference type="OrthoDB" id="46988at2759"/>
<evidence type="ECO:0000256" key="9">
    <source>
        <dbReference type="ARBA" id="ARBA00023098"/>
    </source>
</evidence>
<keyword evidence="5 14" id="KW-0444">Lipid biosynthesis</keyword>
<keyword evidence="8 14" id="KW-1133">Transmembrane helix</keyword>
<dbReference type="Proteomes" id="UP000242877">
    <property type="component" value="Unassembled WGS sequence"/>
</dbReference>
<keyword evidence="14" id="KW-0256">Endoplasmic reticulum</keyword>
<evidence type="ECO:0000256" key="5">
    <source>
        <dbReference type="ARBA" id="ARBA00022516"/>
    </source>
</evidence>
<comment type="catalytic activity">
    <reaction evidence="13 14">
        <text>a very-long-chain (3R)-3-hydroxyacyl-CoA = a very-long-chain (2E)-enoyl-CoA + H2O</text>
        <dbReference type="Rhea" id="RHEA:45812"/>
        <dbReference type="ChEBI" id="CHEBI:15377"/>
        <dbReference type="ChEBI" id="CHEBI:83728"/>
        <dbReference type="ChEBI" id="CHEBI:85440"/>
        <dbReference type="EC" id="4.2.1.134"/>
    </reaction>
</comment>
<sequence>MSAASKVPSTAGSGVPKSSKARSSSPVLSGYLFLYNGVSFALWGYILLSAIRLLATKYVLGDTTIQVSSIYAILFPTLLWTQTLAVLEVIHSLLGLVRASFMTTLMQVASRLFVVWPVLFCFGSHGYFIETIGENKAITKSDGLGSYAFVGCIIAWGITECVRYSFFCIQVAGAQTPALIQWLRYNMFFVLYPVGIASECTLTYLALGPARQVHDLFAGLFVVVLLIYVPGSYVLYTHMMSQRRKVMRKQHQKTQ</sequence>
<evidence type="ECO:0000313" key="17">
    <source>
        <dbReference type="Proteomes" id="UP000242877"/>
    </source>
</evidence>
<accession>A0A168AGK5</accession>
<evidence type="ECO:0000256" key="8">
    <source>
        <dbReference type="ARBA" id="ARBA00022989"/>
    </source>
</evidence>
<evidence type="ECO:0000256" key="7">
    <source>
        <dbReference type="ARBA" id="ARBA00022832"/>
    </source>
</evidence>
<dbReference type="AlphaFoldDB" id="A0A168AGK5"/>
<dbReference type="VEuPathDB" id="FungiDB:AAP_01994"/>
<keyword evidence="6 14" id="KW-0812">Transmembrane</keyword>
<feature type="transmembrane region" description="Helical" evidence="14">
    <location>
        <begin position="108"/>
        <end position="127"/>
    </location>
</feature>
<name>A0A168AGK5_9EURO</name>
<evidence type="ECO:0000256" key="13">
    <source>
        <dbReference type="ARBA" id="ARBA00036671"/>
    </source>
</evidence>
<dbReference type="InterPro" id="IPR007482">
    <property type="entry name" value="Tyr_Pase-like_PTPLA"/>
</dbReference>
<feature type="region of interest" description="Disordered" evidence="15">
    <location>
        <begin position="1"/>
        <end position="24"/>
    </location>
</feature>
<dbReference type="GO" id="GO:0102158">
    <property type="term" value="F:very-long-chain (3R)-3-hydroxyacyl-CoA dehydratase activity"/>
    <property type="evidence" value="ECO:0007669"/>
    <property type="project" value="UniProtKB-EC"/>
</dbReference>
<dbReference type="Pfam" id="PF04387">
    <property type="entry name" value="PTPLA"/>
    <property type="match status" value="1"/>
</dbReference>
<reference evidence="16 17" key="1">
    <citation type="journal article" date="2016" name="Genome Biol. Evol.">
        <title>Divergent and convergent evolution of fungal pathogenicity.</title>
        <authorList>
            <person name="Shang Y."/>
            <person name="Xiao G."/>
            <person name="Zheng P."/>
            <person name="Cen K."/>
            <person name="Zhan S."/>
            <person name="Wang C."/>
        </authorList>
    </citation>
    <scope>NUCLEOTIDE SEQUENCE [LARGE SCALE GENOMIC DNA]</scope>
    <source>
        <strain evidence="16 17">ARSEF 7405</strain>
    </source>
</reference>
<evidence type="ECO:0000256" key="4">
    <source>
        <dbReference type="ARBA" id="ARBA00013122"/>
    </source>
</evidence>
<comment type="subcellular location">
    <subcellularLocation>
        <location evidence="14">Endoplasmic reticulum membrane</location>
        <topology evidence="14">Multi-pass membrane protein</topology>
    </subcellularLocation>
    <subcellularLocation>
        <location evidence="1">Membrane</location>
        <topology evidence="1">Multi-pass membrane protein</topology>
    </subcellularLocation>
</comment>
<evidence type="ECO:0000256" key="1">
    <source>
        <dbReference type="ARBA" id="ARBA00004141"/>
    </source>
</evidence>
<protein>
    <recommendedName>
        <fullName evidence="4 14">Very-long-chain (3R)-3-hydroxyacyl-CoA dehydratase</fullName>
        <ecNumber evidence="4 14">4.2.1.134</ecNumber>
    </recommendedName>
</protein>
<dbReference type="GO" id="GO:0042761">
    <property type="term" value="P:very long-chain fatty acid biosynthetic process"/>
    <property type="evidence" value="ECO:0007669"/>
    <property type="project" value="TreeGrafter"/>
</dbReference>
<evidence type="ECO:0000256" key="11">
    <source>
        <dbReference type="ARBA" id="ARBA00023160"/>
    </source>
</evidence>
<keyword evidence="7 14" id="KW-0276">Fatty acid metabolism</keyword>
<dbReference type="UniPathway" id="UPA00094"/>
<dbReference type="GO" id="GO:0030148">
    <property type="term" value="P:sphingolipid biosynthetic process"/>
    <property type="evidence" value="ECO:0007669"/>
    <property type="project" value="TreeGrafter"/>
</dbReference>
<evidence type="ECO:0000313" key="16">
    <source>
        <dbReference type="EMBL" id="KZZ93901.1"/>
    </source>
</evidence>
<organism evidence="16 17">
    <name type="scientific">Ascosphaera apis ARSEF 7405</name>
    <dbReference type="NCBI Taxonomy" id="392613"/>
    <lineage>
        <taxon>Eukaryota</taxon>
        <taxon>Fungi</taxon>
        <taxon>Dikarya</taxon>
        <taxon>Ascomycota</taxon>
        <taxon>Pezizomycotina</taxon>
        <taxon>Eurotiomycetes</taxon>
        <taxon>Eurotiomycetidae</taxon>
        <taxon>Onygenales</taxon>
        <taxon>Ascosphaeraceae</taxon>
        <taxon>Ascosphaera</taxon>
    </lineage>
</organism>
<comment type="pathway">
    <text evidence="2 14">Lipid metabolism; fatty acid biosynthesis.</text>
</comment>
<keyword evidence="17" id="KW-1185">Reference proteome</keyword>
<feature type="transmembrane region" description="Helical" evidence="14">
    <location>
        <begin position="187"/>
        <end position="210"/>
    </location>
</feature>
<keyword evidence="9 14" id="KW-0443">Lipid metabolism</keyword>
<evidence type="ECO:0000256" key="6">
    <source>
        <dbReference type="ARBA" id="ARBA00022692"/>
    </source>
</evidence>
<keyword evidence="10 14" id="KW-0472">Membrane</keyword>
<comment type="caution">
    <text evidence="16">The sequence shown here is derived from an EMBL/GenBank/DDBJ whole genome shotgun (WGS) entry which is preliminary data.</text>
</comment>
<evidence type="ECO:0000256" key="2">
    <source>
        <dbReference type="ARBA" id="ARBA00005194"/>
    </source>
</evidence>
<gene>
    <name evidence="16" type="ORF">AAP_01994</name>
</gene>
<feature type="transmembrane region" description="Helical" evidence="14">
    <location>
        <begin position="71"/>
        <end position="96"/>
    </location>
</feature>
<feature type="transmembrane region" description="Helical" evidence="14">
    <location>
        <begin position="216"/>
        <end position="236"/>
    </location>
</feature>
<keyword evidence="12 14" id="KW-0456">Lyase</keyword>
<dbReference type="PANTHER" id="PTHR11035:SF3">
    <property type="entry name" value="VERY-LONG-CHAIN (3R)-3-HYDROXYACYL-COA DEHYDRATASE"/>
    <property type="match status" value="1"/>
</dbReference>
<dbReference type="GO" id="GO:0030497">
    <property type="term" value="P:fatty acid elongation"/>
    <property type="evidence" value="ECO:0007669"/>
    <property type="project" value="TreeGrafter"/>
</dbReference>
<keyword evidence="11 14" id="KW-0275">Fatty acid biosynthesis</keyword>
<evidence type="ECO:0000256" key="3">
    <source>
        <dbReference type="ARBA" id="ARBA00007811"/>
    </source>
</evidence>
<dbReference type="EC" id="4.2.1.134" evidence="4 14"/>
<evidence type="ECO:0000256" key="15">
    <source>
        <dbReference type="SAM" id="MobiDB-lite"/>
    </source>
</evidence>
<feature type="transmembrane region" description="Helical" evidence="14">
    <location>
        <begin position="27"/>
        <end position="51"/>
    </location>
</feature>
<comment type="function">
    <text evidence="14">Catalyzes the third of the four reactions of the long-chain fatty acids elongation cycle. This endoplasmic reticulum-bound enzymatic process, allows the addition of two carbons to the chain of long- and very long-chain fatty acids/VLCFAs per cycle. This enzyme catalyzes the dehydration of the 3-hydroxyacyl-CoA intermediate into trans-2,3-enoyl-CoA, within each cycle of fatty acid elongation. Thereby, it participates to the production of VLCFAs of different chain lengths that are involved in multiple biological processes as precursors of membrane lipids and lipid mediators.</text>
</comment>
<evidence type="ECO:0000256" key="12">
    <source>
        <dbReference type="ARBA" id="ARBA00023239"/>
    </source>
</evidence>
<evidence type="ECO:0000256" key="14">
    <source>
        <dbReference type="RuleBase" id="RU363109"/>
    </source>
</evidence>